<dbReference type="KEGG" id="ccos:Pan44_35270"/>
<evidence type="ECO:0000313" key="1">
    <source>
        <dbReference type="EMBL" id="QDT55483.1"/>
    </source>
</evidence>
<evidence type="ECO:0000313" key="2">
    <source>
        <dbReference type="Proteomes" id="UP000315700"/>
    </source>
</evidence>
<accession>A0A517SH79</accession>
<dbReference type="EMBL" id="CP036271">
    <property type="protein sequence ID" value="QDT55483.1"/>
    <property type="molecule type" value="Genomic_DNA"/>
</dbReference>
<proteinExistence type="predicted"/>
<protein>
    <submittedName>
        <fullName evidence="1">Uncharacterized protein</fullName>
    </submittedName>
</protein>
<reference evidence="1 2" key="1">
    <citation type="submission" date="2019-02" db="EMBL/GenBank/DDBJ databases">
        <title>Deep-cultivation of Planctomycetes and their phenomic and genomic characterization uncovers novel biology.</title>
        <authorList>
            <person name="Wiegand S."/>
            <person name="Jogler M."/>
            <person name="Boedeker C."/>
            <person name="Pinto D."/>
            <person name="Vollmers J."/>
            <person name="Rivas-Marin E."/>
            <person name="Kohn T."/>
            <person name="Peeters S.H."/>
            <person name="Heuer A."/>
            <person name="Rast P."/>
            <person name="Oberbeckmann S."/>
            <person name="Bunk B."/>
            <person name="Jeske O."/>
            <person name="Meyerdierks A."/>
            <person name="Storesund J.E."/>
            <person name="Kallscheuer N."/>
            <person name="Luecker S."/>
            <person name="Lage O.M."/>
            <person name="Pohl T."/>
            <person name="Merkel B.J."/>
            <person name="Hornburger P."/>
            <person name="Mueller R.-W."/>
            <person name="Bruemmer F."/>
            <person name="Labrenz M."/>
            <person name="Spormann A.M."/>
            <person name="Op den Camp H."/>
            <person name="Overmann J."/>
            <person name="Amann R."/>
            <person name="Jetten M.S.M."/>
            <person name="Mascher T."/>
            <person name="Medema M.H."/>
            <person name="Devos D.P."/>
            <person name="Kaster A.-K."/>
            <person name="Ovreas L."/>
            <person name="Rohde M."/>
            <person name="Galperin M.Y."/>
            <person name="Jogler C."/>
        </authorList>
    </citation>
    <scope>NUCLEOTIDE SEQUENCE [LARGE SCALE GENOMIC DNA]</scope>
    <source>
        <strain evidence="1 2">Pan44</strain>
    </source>
</reference>
<dbReference type="Proteomes" id="UP000315700">
    <property type="component" value="Chromosome"/>
</dbReference>
<dbReference type="RefSeq" id="WP_145031320.1">
    <property type="nucleotide sequence ID" value="NZ_CP036271.1"/>
</dbReference>
<keyword evidence="2" id="KW-1185">Reference proteome</keyword>
<dbReference type="AlphaFoldDB" id="A0A517SH79"/>
<name>A0A517SH79_9PLAN</name>
<organism evidence="1 2">
    <name type="scientific">Caulifigura coniformis</name>
    <dbReference type="NCBI Taxonomy" id="2527983"/>
    <lineage>
        <taxon>Bacteria</taxon>
        <taxon>Pseudomonadati</taxon>
        <taxon>Planctomycetota</taxon>
        <taxon>Planctomycetia</taxon>
        <taxon>Planctomycetales</taxon>
        <taxon>Planctomycetaceae</taxon>
        <taxon>Caulifigura</taxon>
    </lineage>
</organism>
<dbReference type="InParanoid" id="A0A517SH79"/>
<gene>
    <name evidence="1" type="ORF">Pan44_35270</name>
</gene>
<sequence length="122" mass="13201">MIAGLPCELMRELKDSLNKGDEVEIADIIRDILAFGAASPQTQKAVGHLSTPDMITQIRVSGIGPADSKDEHLAAIARAIQKHADKSVLDGADISVIARIIFWPVRDFAINGPQLSDRESRT</sequence>